<sequence>MIPMKPFIRPLEFKLPVMVSTISSYPGHLEPRYPLVVENNITPRWDIVDTPGTWNRSSSTSIVNTRPNFGRSSPRCVTSTFKSLAYIVAFISFHPLAIDLMVVKEIKCLNIVPAIAQSDRLTLEECEAFKVRIRDELSYHSIRLYPFDNEDQDTEELRPNEAIRNIIPLAVVGSE</sequence>
<protein>
    <recommendedName>
        <fullName evidence="1">Septin-type G domain-containing protein</fullName>
    </recommendedName>
</protein>
<gene>
    <name evidence="2" type="ORF">PSTT_03384</name>
</gene>
<evidence type="ECO:0000313" key="2">
    <source>
        <dbReference type="EMBL" id="POW14037.1"/>
    </source>
</evidence>
<dbReference type="VEuPathDB" id="FungiDB:PSTT_03384"/>
<keyword evidence="3" id="KW-1185">Reference proteome</keyword>
<dbReference type="AlphaFoldDB" id="A0A2S4VX57"/>
<evidence type="ECO:0000259" key="1">
    <source>
        <dbReference type="Pfam" id="PF00735"/>
    </source>
</evidence>
<proteinExistence type="predicted"/>
<dbReference type="Proteomes" id="UP000239156">
    <property type="component" value="Unassembled WGS sequence"/>
</dbReference>
<dbReference type="Gene3D" id="3.40.50.300">
    <property type="entry name" value="P-loop containing nucleotide triphosphate hydrolases"/>
    <property type="match status" value="1"/>
</dbReference>
<evidence type="ECO:0000313" key="3">
    <source>
        <dbReference type="Proteomes" id="UP000239156"/>
    </source>
</evidence>
<dbReference type="EMBL" id="PKSL01000021">
    <property type="protein sequence ID" value="POW14037.1"/>
    <property type="molecule type" value="Genomic_DNA"/>
</dbReference>
<dbReference type="InterPro" id="IPR030379">
    <property type="entry name" value="G_SEPTIN_dom"/>
</dbReference>
<accession>A0A2S4VX57</accession>
<feature type="domain" description="Septin-type G" evidence="1">
    <location>
        <begin position="94"/>
        <end position="175"/>
    </location>
</feature>
<dbReference type="VEuPathDB" id="FungiDB:PSHT_02562"/>
<dbReference type="GO" id="GO:0005525">
    <property type="term" value="F:GTP binding"/>
    <property type="evidence" value="ECO:0007669"/>
    <property type="project" value="InterPro"/>
</dbReference>
<name>A0A2S4VX57_9BASI</name>
<reference evidence="2" key="1">
    <citation type="submission" date="2017-12" db="EMBL/GenBank/DDBJ databases">
        <title>Gene loss provides genomic basis for host adaptation in cereal stripe rust fungi.</title>
        <authorList>
            <person name="Xia C."/>
        </authorList>
    </citation>
    <scope>NUCLEOTIDE SEQUENCE [LARGE SCALE GENOMIC DNA]</scope>
    <source>
        <strain evidence="2">93-210</strain>
    </source>
</reference>
<dbReference type="Pfam" id="PF00735">
    <property type="entry name" value="Septin"/>
    <property type="match status" value="1"/>
</dbReference>
<comment type="caution">
    <text evidence="2">The sequence shown here is derived from an EMBL/GenBank/DDBJ whole genome shotgun (WGS) entry which is preliminary data.</text>
</comment>
<dbReference type="InterPro" id="IPR027417">
    <property type="entry name" value="P-loop_NTPase"/>
</dbReference>
<dbReference type="PANTHER" id="PTHR18884">
    <property type="entry name" value="SEPTIN"/>
    <property type="match status" value="1"/>
</dbReference>
<organism evidence="2 3">
    <name type="scientific">Puccinia striiformis</name>
    <dbReference type="NCBI Taxonomy" id="27350"/>
    <lineage>
        <taxon>Eukaryota</taxon>
        <taxon>Fungi</taxon>
        <taxon>Dikarya</taxon>
        <taxon>Basidiomycota</taxon>
        <taxon>Pucciniomycotina</taxon>
        <taxon>Pucciniomycetes</taxon>
        <taxon>Pucciniales</taxon>
        <taxon>Pucciniaceae</taxon>
        <taxon>Puccinia</taxon>
    </lineage>
</organism>